<dbReference type="EMBL" id="AAGKHU010000002">
    <property type="protein sequence ID" value="EBP0009538.1"/>
    <property type="molecule type" value="Genomic_DNA"/>
</dbReference>
<comment type="caution">
    <text evidence="1">The sequence shown here is derived from an EMBL/GenBank/DDBJ whole genome shotgun (WGS) entry which is preliminary data.</text>
</comment>
<name>A0A5U2EUJ4_SALER</name>
<sequence>MTFKNVANIGSVVTDKTIDSQSLLAMVNEARKQCGEPEVRNNKFIEKILDELEGEFYTKSVKSHGTRAGRSFEVITMTYKQALRVAARESKAVRRSLVDKLESMQEAHIKSGKSASGLVEYRQARTLKMTVEAVTNLFDLMPNLAPEAKQTAAASIINPIVGFNAIPIPAIEEHYYSAGEVAEQLGVTANKIGRLANANGLKTEQYGKFFLDKSAHSSKQVEAFRYNAEGVKALQHLLHGSNVA</sequence>
<evidence type="ECO:0000313" key="1">
    <source>
        <dbReference type="EMBL" id="EBP0009538.1"/>
    </source>
</evidence>
<dbReference type="AlphaFoldDB" id="A0A5U2EUJ4"/>
<proteinExistence type="predicted"/>
<accession>A0A5U2EUJ4</accession>
<protein>
    <recommendedName>
        <fullName evidence="2">Rha family transcriptional regulator</fullName>
    </recommendedName>
</protein>
<evidence type="ECO:0008006" key="2">
    <source>
        <dbReference type="Google" id="ProtNLM"/>
    </source>
</evidence>
<organism evidence="1">
    <name type="scientific">Salmonella enterica</name>
    <name type="common">Salmonella choleraesuis</name>
    <dbReference type="NCBI Taxonomy" id="28901"/>
    <lineage>
        <taxon>Bacteria</taxon>
        <taxon>Pseudomonadati</taxon>
        <taxon>Pseudomonadota</taxon>
        <taxon>Gammaproteobacteria</taxon>
        <taxon>Enterobacterales</taxon>
        <taxon>Enterobacteriaceae</taxon>
        <taxon>Salmonella</taxon>
    </lineage>
</organism>
<reference evidence="1" key="1">
    <citation type="submission" date="2018-07" db="EMBL/GenBank/DDBJ databases">
        <authorList>
            <consortium name="GenomeTrakr network: Whole genome sequencing for foodborne pathogen traceback"/>
        </authorList>
    </citation>
    <scope>NUCLEOTIDE SEQUENCE</scope>
    <source>
        <strain evidence="1">CFSAN018538</strain>
    </source>
</reference>
<gene>
    <name evidence="1" type="ORF">HX37_01450</name>
</gene>